<evidence type="ECO:0000256" key="1">
    <source>
        <dbReference type="SAM" id="MobiDB-lite"/>
    </source>
</evidence>
<feature type="transmembrane region" description="Helical" evidence="2">
    <location>
        <begin position="12"/>
        <end position="32"/>
    </location>
</feature>
<evidence type="ECO:0000256" key="2">
    <source>
        <dbReference type="SAM" id="Phobius"/>
    </source>
</evidence>
<keyword evidence="2" id="KW-1133">Transmembrane helix</keyword>
<feature type="region of interest" description="Disordered" evidence="1">
    <location>
        <begin position="384"/>
        <end position="403"/>
    </location>
</feature>
<organism evidence="3">
    <name type="scientific">Culex pipiens</name>
    <name type="common">House mosquito</name>
    <dbReference type="NCBI Taxonomy" id="7175"/>
    <lineage>
        <taxon>Eukaryota</taxon>
        <taxon>Metazoa</taxon>
        <taxon>Ecdysozoa</taxon>
        <taxon>Arthropoda</taxon>
        <taxon>Hexapoda</taxon>
        <taxon>Insecta</taxon>
        <taxon>Pterygota</taxon>
        <taxon>Neoptera</taxon>
        <taxon>Endopterygota</taxon>
        <taxon>Diptera</taxon>
        <taxon>Nematocera</taxon>
        <taxon>Culicoidea</taxon>
        <taxon>Culicidae</taxon>
        <taxon>Culicinae</taxon>
        <taxon>Culicini</taxon>
        <taxon>Culex</taxon>
        <taxon>Culex</taxon>
    </lineage>
</organism>
<dbReference type="AlphaFoldDB" id="A0A8D8FNE1"/>
<feature type="transmembrane region" description="Helical" evidence="2">
    <location>
        <begin position="44"/>
        <end position="65"/>
    </location>
</feature>
<reference evidence="3" key="1">
    <citation type="submission" date="2021-05" db="EMBL/GenBank/DDBJ databases">
        <authorList>
            <person name="Alioto T."/>
            <person name="Alioto T."/>
            <person name="Gomez Garrido J."/>
        </authorList>
    </citation>
    <scope>NUCLEOTIDE SEQUENCE</scope>
</reference>
<protein>
    <submittedName>
        <fullName evidence="3">(northern house mosquito) hypothetical protein</fullName>
    </submittedName>
</protein>
<name>A0A8D8FNE1_CULPI</name>
<evidence type="ECO:0000313" key="3">
    <source>
        <dbReference type="EMBL" id="CAG6476474.1"/>
    </source>
</evidence>
<keyword evidence="2" id="KW-0472">Membrane</keyword>
<proteinExistence type="predicted"/>
<sequence length="403" mass="45796">MHHMLSTRCHHPLPLTLPLFPLPLSPFPFLLLPHLPLPLFLFPLFLLPLLFLALFLFPLFLLPLFPHLLLPFHRFPCLPGPFLLPHPGPPFLLLHLQVLVDALRLHAHAGNHPRVQIWRIRKRRVERVGGRVVIRRPQHLEARIQVDGRIVVGQRGRVEEVAWWHSGNRSERGTVRVHRKRSGRMRQPFVGPVRLEATPCQHLRIEHTRRARSTRRRARIEPLNLLRRLRRRALLRLVVDALLNRFGSTPRPTLRHGVAPGVFHLRATIYLPVGTGPVGTSSTSTSTAAASSSASRFIVLNVGLLGQIPQRGRKRAPAVAAATTVGRRGSILCGRIRRGLDHAHGSIVRDGRTCDTGRRRQMVQVVRDWRHGRRMVVHRGKLGRRDGRSRTGRGTFLGQLRGK</sequence>
<dbReference type="EMBL" id="HBUE01078565">
    <property type="protein sequence ID" value="CAG6476474.1"/>
    <property type="molecule type" value="Transcribed_RNA"/>
</dbReference>
<keyword evidence="2" id="KW-0812">Transmembrane</keyword>
<accession>A0A8D8FNE1</accession>